<dbReference type="HOGENOM" id="CLU_028799_6_0_10"/>
<keyword evidence="3 6" id="KW-0812">Transmembrane</keyword>
<dbReference type="PANTHER" id="PTHR33529">
    <property type="entry name" value="SLR0882 PROTEIN-RELATED"/>
    <property type="match status" value="1"/>
</dbReference>
<evidence type="ECO:0008006" key="9">
    <source>
        <dbReference type="Google" id="ProtNLM"/>
    </source>
</evidence>
<feature type="transmembrane region" description="Helical" evidence="6">
    <location>
        <begin position="352"/>
        <end position="372"/>
    </location>
</feature>
<evidence type="ECO:0000256" key="4">
    <source>
        <dbReference type="ARBA" id="ARBA00022989"/>
    </source>
</evidence>
<protein>
    <recommendedName>
        <fullName evidence="9">Permease</fullName>
    </recommendedName>
</protein>
<dbReference type="Pfam" id="PF03739">
    <property type="entry name" value="LptF_LptG"/>
    <property type="match status" value="1"/>
</dbReference>
<reference evidence="7 8" key="1">
    <citation type="journal article" date="2007" name="Nature">
        <title>Light stimulates growth of proteorhodopsin-containing marine Flavobacteria.</title>
        <authorList>
            <person name="Gomez-Consarnau L."/>
            <person name="Gonzalez J.M."/>
            <person name="Coll-Llado M."/>
            <person name="Gourdon P."/>
            <person name="Pascher T."/>
            <person name="Neutze R."/>
            <person name="Pedros-Alio C."/>
            <person name="Pinhassi J."/>
        </authorList>
    </citation>
    <scope>NUCLEOTIDE SEQUENCE [LARGE SCALE GENOMIC DNA]</scope>
    <source>
        <strain evidence="7 8">MED217</strain>
    </source>
</reference>
<evidence type="ECO:0000256" key="1">
    <source>
        <dbReference type="ARBA" id="ARBA00004651"/>
    </source>
</evidence>
<dbReference type="STRING" id="398720.MED217_06881"/>
<gene>
    <name evidence="7" type="ORF">MED217_06881</name>
</gene>
<proteinExistence type="predicted"/>
<evidence type="ECO:0000313" key="7">
    <source>
        <dbReference type="EMBL" id="EAQ49108.1"/>
    </source>
</evidence>
<evidence type="ECO:0000256" key="3">
    <source>
        <dbReference type="ARBA" id="ARBA00022692"/>
    </source>
</evidence>
<comment type="subcellular location">
    <subcellularLocation>
        <location evidence="1">Cell membrane</location>
        <topology evidence="1">Multi-pass membrane protein</topology>
    </subcellularLocation>
</comment>
<dbReference type="AlphaFoldDB" id="A3XMW5"/>
<evidence type="ECO:0000256" key="6">
    <source>
        <dbReference type="SAM" id="Phobius"/>
    </source>
</evidence>
<keyword evidence="8" id="KW-1185">Reference proteome</keyword>
<keyword evidence="5 6" id="KW-0472">Membrane</keyword>
<name>A3XMW5_LEEBM</name>
<keyword evidence="4 6" id="KW-1133">Transmembrane helix</keyword>
<evidence type="ECO:0000256" key="5">
    <source>
        <dbReference type="ARBA" id="ARBA00023136"/>
    </source>
</evidence>
<sequence>MFIFVLQTVWLYIKELAGKDLDLVIIVKFLLYFSPRLVTLVLPLTVLLTSIMTFGNFAENYEFAAMKSTGISLQRAMRSLTVFILGLAVTSFLFANYVIPAAEFESLNLRRNIAQVKPAMAITKGQYNTIGEDYVMKVADKQGEKGQFLKDVIIYQKDPSRVGNYTVIKAREGELISAEGDNVLSLKLIDGNYYDEVEQKDFRKQKREPFVKSYFETYTINIDLSELDNVDMEEKSIDNAYTMLTVKQLNDTLADISKNYNTYLASLGKGQVRDLQLRKLDSSYLKNIPRDTTRVLKEDLIENFEFSEQIQVLDYAKTTVKNNVTSIKNRKTDNGIKVKTLSKYEIALHEKFVLAFGCIILFFVGAPLGAIIRKGGLGLPIVIGVVLFLTYHFIGIFAKNSAEDGSVAAWLASWLSTLILFPLGVYLTYRATTDQGLFDLDGFLDPVKKLFQKKKDQEVHPEQPLIDFDLTNSEKAILKTKTKRELEDIVANYEQYGYSEKFKDAAETLLKTFT</sequence>
<dbReference type="GO" id="GO:0043190">
    <property type="term" value="C:ATP-binding cassette (ABC) transporter complex"/>
    <property type="evidence" value="ECO:0007669"/>
    <property type="project" value="TreeGrafter"/>
</dbReference>
<feature type="transmembrane region" description="Helical" evidence="6">
    <location>
        <begin position="37"/>
        <end position="58"/>
    </location>
</feature>
<accession>A3XMW5</accession>
<keyword evidence="2" id="KW-1003">Cell membrane</keyword>
<evidence type="ECO:0000313" key="8">
    <source>
        <dbReference type="Proteomes" id="UP000001601"/>
    </source>
</evidence>
<dbReference type="eggNOG" id="COG0795">
    <property type="taxonomic scope" value="Bacteria"/>
</dbReference>
<dbReference type="PANTHER" id="PTHR33529:SF6">
    <property type="entry name" value="YJGP_YJGQ FAMILY PERMEASE"/>
    <property type="match status" value="1"/>
</dbReference>
<feature type="transmembrane region" description="Helical" evidence="6">
    <location>
        <begin position="79"/>
        <end position="99"/>
    </location>
</feature>
<dbReference type="InterPro" id="IPR005495">
    <property type="entry name" value="LptG/LptF_permease"/>
</dbReference>
<dbReference type="Proteomes" id="UP000001601">
    <property type="component" value="Unassembled WGS sequence"/>
</dbReference>
<feature type="transmembrane region" description="Helical" evidence="6">
    <location>
        <begin position="410"/>
        <end position="429"/>
    </location>
</feature>
<feature type="transmembrane region" description="Helical" evidence="6">
    <location>
        <begin position="379"/>
        <end position="398"/>
    </location>
</feature>
<dbReference type="GO" id="GO:0015920">
    <property type="term" value="P:lipopolysaccharide transport"/>
    <property type="evidence" value="ECO:0007669"/>
    <property type="project" value="TreeGrafter"/>
</dbReference>
<organism evidence="7 8">
    <name type="scientific">Leeuwenhoekiella blandensis (strain CECT 7118 / CCUG 51940 / KCTC 22103 / MED217)</name>
    <name type="common">Flavobacterium sp. (strain MED217)</name>
    <dbReference type="NCBI Taxonomy" id="398720"/>
    <lineage>
        <taxon>Bacteria</taxon>
        <taxon>Pseudomonadati</taxon>
        <taxon>Bacteroidota</taxon>
        <taxon>Flavobacteriia</taxon>
        <taxon>Flavobacteriales</taxon>
        <taxon>Flavobacteriaceae</taxon>
        <taxon>Leeuwenhoekiella</taxon>
    </lineage>
</organism>
<comment type="caution">
    <text evidence="7">The sequence shown here is derived from an EMBL/GenBank/DDBJ whole genome shotgun (WGS) entry which is preliminary data.</text>
</comment>
<evidence type="ECO:0000256" key="2">
    <source>
        <dbReference type="ARBA" id="ARBA00022475"/>
    </source>
</evidence>
<dbReference type="EMBL" id="AANC01000005">
    <property type="protein sequence ID" value="EAQ49108.1"/>
    <property type="molecule type" value="Genomic_DNA"/>
</dbReference>